<evidence type="ECO:0000259" key="1">
    <source>
        <dbReference type="Pfam" id="PF06722"/>
    </source>
</evidence>
<dbReference type="Gene3D" id="3.40.50.2000">
    <property type="entry name" value="Glycogen Phosphorylase B"/>
    <property type="match status" value="2"/>
</dbReference>
<dbReference type="PANTHER" id="PTHR21015">
    <property type="entry name" value="UDP-N-ACETYLGLUCOSAMINE--N-ACETYLMURAMYL-(PENTAPEPTIDE) PYROPHOSPHORYL-UNDECAPRENOL N-ACETYLGLUCOSAMINE TRANSFERASE 1"/>
    <property type="match status" value="1"/>
</dbReference>
<name>A0AAV9GGC8_9PEZI</name>
<reference evidence="2" key="1">
    <citation type="journal article" date="2023" name="Mol. Phylogenet. Evol.">
        <title>Genome-scale phylogeny and comparative genomics of the fungal order Sordariales.</title>
        <authorList>
            <person name="Hensen N."/>
            <person name="Bonometti L."/>
            <person name="Westerberg I."/>
            <person name="Brannstrom I.O."/>
            <person name="Guillou S."/>
            <person name="Cros-Aarteil S."/>
            <person name="Calhoun S."/>
            <person name="Haridas S."/>
            <person name="Kuo A."/>
            <person name="Mondo S."/>
            <person name="Pangilinan J."/>
            <person name="Riley R."/>
            <person name="LaButti K."/>
            <person name="Andreopoulos B."/>
            <person name="Lipzen A."/>
            <person name="Chen C."/>
            <person name="Yan M."/>
            <person name="Daum C."/>
            <person name="Ng V."/>
            <person name="Clum A."/>
            <person name="Steindorff A."/>
            <person name="Ohm R.A."/>
            <person name="Martin F."/>
            <person name="Silar P."/>
            <person name="Natvig D.O."/>
            <person name="Lalanne C."/>
            <person name="Gautier V."/>
            <person name="Ament-Velasquez S.L."/>
            <person name="Kruys A."/>
            <person name="Hutchinson M.I."/>
            <person name="Powell A.J."/>
            <person name="Barry K."/>
            <person name="Miller A.N."/>
            <person name="Grigoriev I.V."/>
            <person name="Debuchy R."/>
            <person name="Gladieux P."/>
            <person name="Hiltunen Thoren M."/>
            <person name="Johannesson H."/>
        </authorList>
    </citation>
    <scope>NUCLEOTIDE SEQUENCE</scope>
    <source>
        <strain evidence="2">PSN243</strain>
    </source>
</reference>
<dbReference type="PANTHER" id="PTHR21015:SF22">
    <property type="entry name" value="GLYCOSYLTRANSFERASE"/>
    <property type="match status" value="1"/>
</dbReference>
<feature type="domain" description="Erythromycin biosynthesis protein CIII-like C-terminal" evidence="1">
    <location>
        <begin position="335"/>
        <end position="439"/>
    </location>
</feature>
<reference evidence="2" key="2">
    <citation type="submission" date="2023-05" db="EMBL/GenBank/DDBJ databases">
        <authorList>
            <consortium name="Lawrence Berkeley National Laboratory"/>
            <person name="Steindorff A."/>
            <person name="Hensen N."/>
            <person name="Bonometti L."/>
            <person name="Westerberg I."/>
            <person name="Brannstrom I.O."/>
            <person name="Guillou S."/>
            <person name="Cros-Aarteil S."/>
            <person name="Calhoun S."/>
            <person name="Haridas S."/>
            <person name="Kuo A."/>
            <person name="Mondo S."/>
            <person name="Pangilinan J."/>
            <person name="Riley R."/>
            <person name="Labutti K."/>
            <person name="Andreopoulos B."/>
            <person name="Lipzen A."/>
            <person name="Chen C."/>
            <person name="Yanf M."/>
            <person name="Daum C."/>
            <person name="Ng V."/>
            <person name="Clum A."/>
            <person name="Ohm R."/>
            <person name="Martin F."/>
            <person name="Silar P."/>
            <person name="Natvig D."/>
            <person name="Lalanne C."/>
            <person name="Gautier V."/>
            <person name="Ament-Velasquez S.L."/>
            <person name="Kruys A."/>
            <person name="Hutchinson M.I."/>
            <person name="Powell A.J."/>
            <person name="Barry K."/>
            <person name="Miller A.N."/>
            <person name="Grigoriev I.V."/>
            <person name="Debuchy R."/>
            <person name="Gladieux P."/>
            <person name="Thoren M.H."/>
            <person name="Johannesson H."/>
        </authorList>
    </citation>
    <scope>NUCLEOTIDE SEQUENCE</scope>
    <source>
        <strain evidence="2">PSN243</strain>
    </source>
</reference>
<comment type="caution">
    <text evidence="2">The sequence shown here is derived from an EMBL/GenBank/DDBJ whole genome shotgun (WGS) entry which is preliminary data.</text>
</comment>
<dbReference type="SUPFAM" id="SSF53756">
    <property type="entry name" value="UDP-Glycosyltransferase/glycogen phosphorylase"/>
    <property type="match status" value="1"/>
</dbReference>
<dbReference type="GO" id="GO:0016757">
    <property type="term" value="F:glycosyltransferase activity"/>
    <property type="evidence" value="ECO:0007669"/>
    <property type="project" value="UniProtKB-ARBA"/>
</dbReference>
<dbReference type="EMBL" id="MU865957">
    <property type="protein sequence ID" value="KAK4446428.1"/>
    <property type="molecule type" value="Genomic_DNA"/>
</dbReference>
<dbReference type="InterPro" id="IPR010610">
    <property type="entry name" value="EryCIII-like_C"/>
</dbReference>
<organism evidence="2 3">
    <name type="scientific">Podospora aff. communis PSN243</name>
    <dbReference type="NCBI Taxonomy" id="3040156"/>
    <lineage>
        <taxon>Eukaryota</taxon>
        <taxon>Fungi</taxon>
        <taxon>Dikarya</taxon>
        <taxon>Ascomycota</taxon>
        <taxon>Pezizomycotina</taxon>
        <taxon>Sordariomycetes</taxon>
        <taxon>Sordariomycetidae</taxon>
        <taxon>Sordariales</taxon>
        <taxon>Podosporaceae</taxon>
        <taxon>Podospora</taxon>
    </lineage>
</organism>
<evidence type="ECO:0000313" key="3">
    <source>
        <dbReference type="Proteomes" id="UP001321760"/>
    </source>
</evidence>
<dbReference type="Proteomes" id="UP001321760">
    <property type="component" value="Unassembled WGS sequence"/>
</dbReference>
<dbReference type="AlphaFoldDB" id="A0AAV9GGC8"/>
<keyword evidence="3" id="KW-1185">Reference proteome</keyword>
<dbReference type="Pfam" id="PF06722">
    <property type="entry name" value="EryCIII-like_C"/>
    <property type="match status" value="1"/>
</dbReference>
<protein>
    <submittedName>
        <fullName evidence="2">UDP-Glycosyltransferase/glycogen phosphorylase</fullName>
    </submittedName>
</protein>
<accession>A0AAV9GGC8</accession>
<evidence type="ECO:0000313" key="2">
    <source>
        <dbReference type="EMBL" id="KAK4446428.1"/>
    </source>
</evidence>
<sequence length="457" mass="49909">MPQSHPLPSLLFVSHPLTGHLTPTLRVAAALSHDNFPIFFLGPTTQKARISAAGRDITFLPLLGSADFDDLAYYSPDTSNPPTPDYFSLSWQQRGLIDLEKTWIDTIPDEWRSVVAALKEVKAREPGRRVIVVAEALFFGIMPMFYGAELPEGIERLRTLALSVTVPFIRSVDVPAFFVGDDGSGGGWKRWEECTMTLKGRMEEKLREAGAVLEGGLEGAFMSGQNYTCHDAVLQLGAPGWFYPRSDWPGNFKFVGVLPPAEEPIAGWPNLPIWWDEVKGASQKGKKVVVVAQGTVEVDPNDLILPTLRAMAGRTSDVLVIAILGRKGATLAGAFPLPENARVADYLHYDAVLPYANAWVHNGGYGAVQHGVAHGVPMVVAGEGMDKVENANRIHRCGVGVNLGQPGPSVEDVKKAVDSVLDVERYRRAAASLRKESLELTCFRTVRSHVLRLGERP</sequence>
<gene>
    <name evidence="2" type="ORF">QBC34DRAFT_356811</name>
</gene>
<proteinExistence type="predicted"/>